<evidence type="ECO:0000313" key="3">
    <source>
        <dbReference type="Proteomes" id="UP000192708"/>
    </source>
</evidence>
<feature type="transmembrane region" description="Helical" evidence="1">
    <location>
        <begin position="126"/>
        <end position="147"/>
    </location>
</feature>
<sequence>MELIKIHLKKNEKIFMLYLTSWFFLESQLLGLVNINIEEEKIIRIISTLISLIIYLSYIKKNNYDEKLMILKYLSLFYTSWVIAITVGMIKWGGGLAFGEISRFITFLPLIMIVSEGYRRILRYWLINIFRYIGYYFMIITILFVGYDIQMPGYSELESYDKIGLHIVPVTVFNVLLIIELYRINARLKKIIIILLIFICGWYEGHRSLLIMNIAILLGYYLEKNNIKNIGKVLLITISVFIIMFSNIFIENITTENYFGNESLISRSEINKNRYEDALDNLMLGVGLVSNESSISKSYEYNSLSRFDETVRVIDGGFLDLALKFGIIGTLIYFISLYVNIKKINSRNYINAAIILIYFGAGFTLSLFTFYFGIFLLYSSLTITYYEK</sequence>
<dbReference type="EMBL" id="FWXJ01000021">
    <property type="protein sequence ID" value="SMC82040.1"/>
    <property type="molecule type" value="Genomic_DNA"/>
</dbReference>
<proteinExistence type="predicted"/>
<feature type="transmembrane region" description="Helical" evidence="1">
    <location>
        <begin position="15"/>
        <end position="35"/>
    </location>
</feature>
<dbReference type="AlphaFoldDB" id="A0A1W2CA42"/>
<feature type="transmembrane region" description="Helical" evidence="1">
    <location>
        <begin position="321"/>
        <end position="341"/>
    </location>
</feature>
<keyword evidence="1" id="KW-0472">Membrane</keyword>
<evidence type="ECO:0000313" key="2">
    <source>
        <dbReference type="EMBL" id="SMC82040.1"/>
    </source>
</evidence>
<organism evidence="2 3">
    <name type="scientific">Polynucleobacter kasalickyi</name>
    <dbReference type="NCBI Taxonomy" id="1938817"/>
    <lineage>
        <taxon>Bacteria</taxon>
        <taxon>Pseudomonadati</taxon>
        <taxon>Pseudomonadota</taxon>
        <taxon>Betaproteobacteria</taxon>
        <taxon>Burkholderiales</taxon>
        <taxon>Burkholderiaceae</taxon>
        <taxon>Polynucleobacter</taxon>
    </lineage>
</organism>
<feature type="transmembrane region" description="Helical" evidence="1">
    <location>
        <begin position="70"/>
        <end position="90"/>
    </location>
</feature>
<feature type="transmembrane region" description="Helical" evidence="1">
    <location>
        <begin position="163"/>
        <end position="182"/>
    </location>
</feature>
<accession>A0A1W2CA42</accession>
<feature type="transmembrane region" description="Helical" evidence="1">
    <location>
        <begin position="233"/>
        <end position="250"/>
    </location>
</feature>
<keyword evidence="1" id="KW-1133">Transmembrane helix</keyword>
<keyword evidence="3" id="KW-1185">Reference proteome</keyword>
<protein>
    <recommendedName>
        <fullName evidence="4">O-antigen ligase domain-containing protein</fullName>
    </recommendedName>
</protein>
<keyword evidence="1" id="KW-0812">Transmembrane</keyword>
<dbReference type="STRING" id="1938817.SAMN06296008_12110"/>
<dbReference type="RefSeq" id="WP_084285981.1">
    <property type="nucleotide sequence ID" value="NZ_FWXJ01000021.1"/>
</dbReference>
<evidence type="ECO:0008006" key="4">
    <source>
        <dbReference type="Google" id="ProtNLM"/>
    </source>
</evidence>
<evidence type="ECO:0000256" key="1">
    <source>
        <dbReference type="SAM" id="Phobius"/>
    </source>
</evidence>
<feature type="transmembrane region" description="Helical" evidence="1">
    <location>
        <begin position="96"/>
        <end position="114"/>
    </location>
</feature>
<gene>
    <name evidence="2" type="ORF">SAMN06296008_12110</name>
</gene>
<name>A0A1W2CA42_9BURK</name>
<dbReference type="Proteomes" id="UP000192708">
    <property type="component" value="Unassembled WGS sequence"/>
</dbReference>
<feature type="transmembrane region" description="Helical" evidence="1">
    <location>
        <begin position="41"/>
        <end position="58"/>
    </location>
</feature>
<reference evidence="2 3" key="1">
    <citation type="submission" date="2017-04" db="EMBL/GenBank/DDBJ databases">
        <authorList>
            <person name="Afonso C.L."/>
            <person name="Miller P.J."/>
            <person name="Scott M.A."/>
            <person name="Spackman E."/>
            <person name="Goraichik I."/>
            <person name="Dimitrov K.M."/>
            <person name="Suarez D.L."/>
            <person name="Swayne D.E."/>
        </authorList>
    </citation>
    <scope>NUCLEOTIDE SEQUENCE [LARGE SCALE GENOMIC DNA]</scope>
    <source>
        <strain evidence="2 3">VK13</strain>
    </source>
</reference>
<feature type="transmembrane region" description="Helical" evidence="1">
    <location>
        <begin position="353"/>
        <end position="378"/>
    </location>
</feature>